<dbReference type="NCBIfam" id="NF041492">
    <property type="entry name" value="MobF"/>
    <property type="match status" value="1"/>
</dbReference>
<protein>
    <recommendedName>
        <fullName evidence="2">TrwC relaxase domain-containing protein</fullName>
    </recommendedName>
</protein>
<feature type="compositionally biased region" description="Pro residues" evidence="1">
    <location>
        <begin position="1432"/>
        <end position="1450"/>
    </location>
</feature>
<evidence type="ECO:0000259" key="2">
    <source>
        <dbReference type="Pfam" id="PF08751"/>
    </source>
</evidence>
<feature type="domain" description="TrwC relaxase" evidence="2">
    <location>
        <begin position="12"/>
        <end position="424"/>
    </location>
</feature>
<dbReference type="Gene3D" id="2.30.30.940">
    <property type="match status" value="1"/>
</dbReference>
<feature type="compositionally biased region" description="Low complexity" evidence="1">
    <location>
        <begin position="1451"/>
        <end position="1460"/>
    </location>
</feature>
<gene>
    <name evidence="3" type="ORF">GCM10023353_37800</name>
</gene>
<reference evidence="4" key="1">
    <citation type="journal article" date="2019" name="Int. J. Syst. Evol. Microbiol.">
        <title>The Global Catalogue of Microorganisms (GCM) 10K type strain sequencing project: providing services to taxonomists for standard genome sequencing and annotation.</title>
        <authorList>
            <consortium name="The Broad Institute Genomics Platform"/>
            <consortium name="The Broad Institute Genome Sequencing Center for Infectious Disease"/>
            <person name="Wu L."/>
            <person name="Ma J."/>
        </authorList>
    </citation>
    <scope>NUCLEOTIDE SEQUENCE [LARGE SCALE GENOMIC DNA]</scope>
    <source>
        <strain evidence="4">JCM 18542</strain>
    </source>
</reference>
<dbReference type="Pfam" id="PF13604">
    <property type="entry name" value="AAA_30"/>
    <property type="match status" value="1"/>
</dbReference>
<dbReference type="Pfam" id="PF08751">
    <property type="entry name" value="TrwC"/>
    <property type="match status" value="1"/>
</dbReference>
<dbReference type="SUPFAM" id="SSF52540">
    <property type="entry name" value="P-loop containing nucleoside triphosphate hydrolases"/>
    <property type="match status" value="2"/>
</dbReference>
<dbReference type="EMBL" id="BAABKQ010000002">
    <property type="protein sequence ID" value="GAA4825131.1"/>
    <property type="molecule type" value="Genomic_DNA"/>
</dbReference>
<dbReference type="CDD" id="cd18809">
    <property type="entry name" value="SF1_C_RecD"/>
    <property type="match status" value="1"/>
</dbReference>
<dbReference type="SUPFAM" id="SSF55464">
    <property type="entry name" value="Origin of replication-binding domain, RBD-like"/>
    <property type="match status" value="1"/>
</dbReference>
<evidence type="ECO:0000313" key="3">
    <source>
        <dbReference type="EMBL" id="GAA4825131.1"/>
    </source>
</evidence>
<keyword evidence="4" id="KW-1185">Reference proteome</keyword>
<dbReference type="Proteomes" id="UP001500839">
    <property type="component" value="Unassembled WGS sequence"/>
</dbReference>
<feature type="compositionally biased region" description="Low complexity" evidence="1">
    <location>
        <begin position="1539"/>
        <end position="1552"/>
    </location>
</feature>
<dbReference type="Gene3D" id="3.40.50.300">
    <property type="entry name" value="P-loop containing nucleotide triphosphate hydrolases"/>
    <property type="match status" value="2"/>
</dbReference>
<accession>A0ABP9D1E5</accession>
<name>A0ABP9D1E5_9ACTN</name>
<feature type="region of interest" description="Disordered" evidence="1">
    <location>
        <begin position="1331"/>
        <end position="1556"/>
    </location>
</feature>
<dbReference type="InterPro" id="IPR014862">
    <property type="entry name" value="TrwC"/>
</dbReference>
<feature type="compositionally biased region" description="Low complexity" evidence="1">
    <location>
        <begin position="1379"/>
        <end position="1407"/>
    </location>
</feature>
<comment type="caution">
    <text evidence="3">The sequence shown here is derived from an EMBL/GenBank/DDBJ whole genome shotgun (WGS) entry which is preliminary data.</text>
</comment>
<proteinExistence type="predicted"/>
<evidence type="ECO:0000256" key="1">
    <source>
        <dbReference type="SAM" id="MobiDB-lite"/>
    </source>
</evidence>
<evidence type="ECO:0000313" key="4">
    <source>
        <dbReference type="Proteomes" id="UP001500839"/>
    </source>
</evidence>
<dbReference type="CDD" id="cd17933">
    <property type="entry name" value="DEXSc_RecD-like"/>
    <property type="match status" value="1"/>
</dbReference>
<feature type="compositionally biased region" description="Low complexity" evidence="1">
    <location>
        <begin position="1478"/>
        <end position="1492"/>
    </location>
</feature>
<feature type="compositionally biased region" description="Pro residues" evidence="1">
    <location>
        <begin position="1364"/>
        <end position="1378"/>
    </location>
</feature>
<dbReference type="InterPro" id="IPR027417">
    <property type="entry name" value="P-loop_NTPase"/>
</dbReference>
<organism evidence="3 4">
    <name type="scientific">Tomitella cavernea</name>
    <dbReference type="NCBI Taxonomy" id="1387982"/>
    <lineage>
        <taxon>Bacteria</taxon>
        <taxon>Bacillati</taxon>
        <taxon>Actinomycetota</taxon>
        <taxon>Actinomycetes</taxon>
        <taxon>Mycobacteriales</taxon>
        <taxon>Tomitella</taxon>
    </lineage>
</organism>
<sequence>MGIVMTLHVLHAGDGYSYLTRQVAADDRELARGEKLVDYYHAHGTPPGHWFGGGLAALGQMEHGTVLDEDKRIITGNVVSENQMQALFGEGMHPNADALISAQIGGRTKAAAVHRQSRLGRKFADYANANAVQAARTAAREAWITEHGRVPNTDEHRKLCAQADRESFTGMKGRPPSNEGELARWVTSRANSAHQPVAGFDLVFTPPKSVSTAWALGDERTRRSIERIHTENVHDALSWLEANAVFTRRGAGGTEQVDTTGLIATLYEHYDSRNGDPNLHTHAAISNKVKTAGDGRWRTIDGATLHRYAVTASQRYNARIMDQLSRELGFSLLPRSTGRGRQDVIELAEVPRELCEHFSSRRRQIEVSYDALVVEFRRTHAGRTPGPREQYGLYQQANLDTRASKQESASLSDKRDRWRVQAADFLGGQRKVSSLSRVWSRLSPTKVRTGYLSTTAMFDQSAESVLAQVENTRATWQEPHVLSAIESHLAGTVFRSHSQRDAAVTAIAKRVFDRSIPLPTPMLGEVPEALLRRDGMAVTVRHGTAAFTSTAVLDAEEQLLEAAREPSAHIGMDETVSAAITAVESDTGRKLNSGQRRLAEHFTGAGTQLAVGVGPAGTGKTTAMRAVADAWQAEGHTVIGLGPSKRAAIELGESIDADAYTLAKLTRRWRGETGPAGTLPEGISISEGTMLLVDEASLAATKDLATLTDIAASHGAIVRLLGDPAQLDAVETGGAFRLLAERTSAPMLDTVVRFGDDIEQAEASLALRTGDTAALDLYAGRGWVHHGTGTEVRDRVVEAYLADREAGASTVILASTRDDVAALNADIQAIYRRDGAVDSADSVRLSDELTAGIGDTIITRVNADHLRLTGGRGRGRRVANGDLFAVEAVGEDGSLAVRSIDSGGQIVLPAGYVAAHTELGYAATIHRAQGMTVDTAKVLAGPGMDRSALYVGLTRGRSENAVWVPLDSYVGPDTEGMHLGEIPDQPAGDADAARAVLENIVVTDTHQKSATEQLAAALEEAHDPQRLREAYQAAYARLSGDRDAYITGRIDAWLSGLPAAVAATASRSGRTQLASKLAAVYDAGGDVDMALLRGEQRIDAEWTRAIRRAEAQARAISTARGSAGGDAPIDSEWRHGLSDAADAAAALASQVTFPDAAGAPLPPLPPPTEATDTQLREFAARIRGELDIRQPAADSVAGQTATAFETYQDARDEIDRARTSAVLTTAFGESDAARLADDPVAWRVGRQARVAHAAGIDPVPVLRAVADGAAPESAATLAAAAGPMIQQQCREQRAAWLDENRDAITGALPTAAQHFDDPRWDAVAERMITRQQVTGEPPPIWPASSPRAPEKTPRSPGSTLSSTPPRPWARSAPPPTGSPRPRSTPARSTRCWRTGSTPTTSNSPTPTRSCGPPQVNATTVSPRLHGRTNSGPGPPPPTWPASGIPRPPRPICIGRPIRSPTPRVWPGVAPRDGPHNPRTPVCTRPTPTSSTPKHNTRASGPASRPNANATASPRAIPRTSGSASAPPITRRSAAPVSTGRGAAAACPRPSSARKGPRAVLVGTPARGQNGATLRAGLVRPAGRCQPRAHTSRPESYMRRRNTAWLWSNAHWWPW</sequence>